<dbReference type="PROSITE" id="PS51186">
    <property type="entry name" value="GNAT"/>
    <property type="match status" value="1"/>
</dbReference>
<dbReference type="GO" id="GO:0016746">
    <property type="term" value="F:acyltransferase activity"/>
    <property type="evidence" value="ECO:0007669"/>
    <property type="project" value="UniProtKB-KW"/>
</dbReference>
<dbReference type="InterPro" id="IPR052742">
    <property type="entry name" value="Mito_N-acetyltransferase"/>
</dbReference>
<reference evidence="3" key="1">
    <citation type="journal article" date="2019" name="Int. J. Syst. Evol. Microbiol.">
        <title>The Global Catalogue of Microorganisms (GCM) 10K type strain sequencing project: providing services to taxonomists for standard genome sequencing and annotation.</title>
        <authorList>
            <consortium name="The Broad Institute Genomics Platform"/>
            <consortium name="The Broad Institute Genome Sequencing Center for Infectious Disease"/>
            <person name="Wu L."/>
            <person name="Ma J."/>
        </authorList>
    </citation>
    <scope>NUCLEOTIDE SEQUENCE [LARGE SCALE GENOMIC DNA]</scope>
    <source>
        <strain evidence="3">JCM 4087</strain>
    </source>
</reference>
<feature type="domain" description="N-acetyltransferase" evidence="1">
    <location>
        <begin position="3"/>
        <end position="161"/>
    </location>
</feature>
<gene>
    <name evidence="2" type="ORF">ACFPT7_18355</name>
</gene>
<protein>
    <submittedName>
        <fullName evidence="2">GNAT family N-acetyltransferase</fullName>
        <ecNumber evidence="2">2.3.-.-</ecNumber>
    </submittedName>
</protein>
<proteinExistence type="predicted"/>
<name>A0ABW1EIZ5_9BACT</name>
<dbReference type="Pfam" id="PF00583">
    <property type="entry name" value="Acetyltransf_1"/>
    <property type="match status" value="1"/>
</dbReference>
<dbReference type="RefSeq" id="WP_263342006.1">
    <property type="nucleotide sequence ID" value="NZ_JAGSYH010000009.1"/>
</dbReference>
<dbReference type="Gene3D" id="3.40.630.30">
    <property type="match status" value="1"/>
</dbReference>
<keyword evidence="3" id="KW-1185">Reference proteome</keyword>
<evidence type="ECO:0000313" key="2">
    <source>
        <dbReference type="EMBL" id="MFC5864274.1"/>
    </source>
</evidence>
<dbReference type="InterPro" id="IPR016181">
    <property type="entry name" value="Acyl_CoA_acyltransferase"/>
</dbReference>
<dbReference type="SUPFAM" id="SSF55729">
    <property type="entry name" value="Acyl-CoA N-acyltransferases (Nat)"/>
    <property type="match status" value="1"/>
</dbReference>
<keyword evidence="2" id="KW-0012">Acyltransferase</keyword>
<organism evidence="2 3">
    <name type="scientific">Acidicapsa dinghuensis</name>
    <dbReference type="NCBI Taxonomy" id="2218256"/>
    <lineage>
        <taxon>Bacteria</taxon>
        <taxon>Pseudomonadati</taxon>
        <taxon>Acidobacteriota</taxon>
        <taxon>Terriglobia</taxon>
        <taxon>Terriglobales</taxon>
        <taxon>Acidobacteriaceae</taxon>
        <taxon>Acidicapsa</taxon>
    </lineage>
</organism>
<dbReference type="PANTHER" id="PTHR43138:SF1">
    <property type="entry name" value="N-ACETYLTRANSFERASE ACA1"/>
    <property type="match status" value="1"/>
</dbReference>
<dbReference type="EC" id="2.3.-.-" evidence="2"/>
<accession>A0ABW1EIZ5</accession>
<dbReference type="Proteomes" id="UP001596091">
    <property type="component" value="Unassembled WGS sequence"/>
</dbReference>
<dbReference type="CDD" id="cd04301">
    <property type="entry name" value="NAT_SF"/>
    <property type="match status" value="1"/>
</dbReference>
<sequence length="161" mass="18018">MSVTIRAATDADHDAVWAILEPMIRAGETYTLPRDMSREDALAYWFTPGNRVFVAELDGKVAGTYYLRANQRGGDHVCNCGYVTAAWSAGRGLAGAMCRHSLKYAKGEGFRAMQFNFVVSSNEAAIHLWHKHGFRELTRLPGAFHHPKLGYVDALVMWREL</sequence>
<keyword evidence="2" id="KW-0808">Transferase</keyword>
<comment type="caution">
    <text evidence="2">The sequence shown here is derived from an EMBL/GenBank/DDBJ whole genome shotgun (WGS) entry which is preliminary data.</text>
</comment>
<evidence type="ECO:0000259" key="1">
    <source>
        <dbReference type="PROSITE" id="PS51186"/>
    </source>
</evidence>
<dbReference type="EMBL" id="JBHSPH010000009">
    <property type="protein sequence ID" value="MFC5864274.1"/>
    <property type="molecule type" value="Genomic_DNA"/>
</dbReference>
<evidence type="ECO:0000313" key="3">
    <source>
        <dbReference type="Proteomes" id="UP001596091"/>
    </source>
</evidence>
<dbReference type="PANTHER" id="PTHR43138">
    <property type="entry name" value="ACETYLTRANSFERASE, GNAT FAMILY"/>
    <property type="match status" value="1"/>
</dbReference>
<dbReference type="InterPro" id="IPR000182">
    <property type="entry name" value="GNAT_dom"/>
</dbReference>